<evidence type="ECO:0000313" key="3">
    <source>
        <dbReference type="Proteomes" id="UP000061660"/>
    </source>
</evidence>
<dbReference type="Gene3D" id="3.90.25.10">
    <property type="entry name" value="UDP-galactose 4-epimerase, domain 1"/>
    <property type="match status" value="1"/>
</dbReference>
<gene>
    <name evidence="2" type="ORF">IJ22_15270</name>
</gene>
<dbReference type="STRING" id="162209.IJ22_15270"/>
<evidence type="ECO:0000313" key="2">
    <source>
        <dbReference type="EMBL" id="ALS21903.1"/>
    </source>
</evidence>
<dbReference type="PANTHER" id="PTHR43245">
    <property type="entry name" value="BIFUNCTIONAL POLYMYXIN RESISTANCE PROTEIN ARNA"/>
    <property type="match status" value="1"/>
</dbReference>
<dbReference type="SUPFAM" id="SSF51735">
    <property type="entry name" value="NAD(P)-binding Rossmann-fold domains"/>
    <property type="match status" value="1"/>
</dbReference>
<protein>
    <submittedName>
        <fullName evidence="2">UDP-glucose 4-epimerase</fullName>
    </submittedName>
</protein>
<dbReference type="RefSeq" id="WP_054817254.1">
    <property type="nucleotide sequence ID" value="NZ_CP013652.1"/>
</dbReference>
<organism evidence="2 3">
    <name type="scientific">Paenibacillus naphthalenovorans</name>
    <dbReference type="NCBI Taxonomy" id="162209"/>
    <lineage>
        <taxon>Bacteria</taxon>
        <taxon>Bacillati</taxon>
        <taxon>Bacillota</taxon>
        <taxon>Bacilli</taxon>
        <taxon>Bacillales</taxon>
        <taxon>Paenibacillaceae</taxon>
        <taxon>Paenibacillus</taxon>
    </lineage>
</organism>
<dbReference type="Gene3D" id="3.40.50.720">
    <property type="entry name" value="NAD(P)-binding Rossmann-like Domain"/>
    <property type="match status" value="1"/>
</dbReference>
<reference evidence="2 3" key="2">
    <citation type="journal article" date="2016" name="Genome Announc.">
        <title>Complete Genome Sequences of Two Interactive Moderate Thermophiles, Paenibacillus napthalenovorans 32O-Y and Paenibacillus sp. 32O-W.</title>
        <authorList>
            <person name="Butler R.R.III."/>
            <person name="Wang J."/>
            <person name="Stark B.C."/>
            <person name="Pombert J.F."/>
        </authorList>
    </citation>
    <scope>NUCLEOTIDE SEQUENCE [LARGE SCALE GENOMIC DNA]</scope>
    <source>
        <strain evidence="2 3">32O-Y</strain>
    </source>
</reference>
<dbReference type="EMBL" id="CP013652">
    <property type="protein sequence ID" value="ALS21903.1"/>
    <property type="molecule type" value="Genomic_DNA"/>
</dbReference>
<dbReference type="AlphaFoldDB" id="A0A0U2MVV7"/>
<keyword evidence="3" id="KW-1185">Reference proteome</keyword>
<proteinExistence type="predicted"/>
<dbReference type="PATRIC" id="fig|162209.4.peg.1618"/>
<dbReference type="InterPro" id="IPR001509">
    <property type="entry name" value="Epimerase_deHydtase"/>
</dbReference>
<feature type="domain" description="NAD-dependent epimerase/dehydratase" evidence="1">
    <location>
        <begin position="3"/>
        <end position="232"/>
    </location>
</feature>
<name>A0A0U2MVV7_9BACL</name>
<dbReference type="Proteomes" id="UP000061660">
    <property type="component" value="Chromosome"/>
</dbReference>
<dbReference type="PANTHER" id="PTHR43245:SF13">
    <property type="entry name" value="UDP-D-APIOSE_UDP-D-XYLOSE SYNTHASE 2"/>
    <property type="match status" value="1"/>
</dbReference>
<evidence type="ECO:0000259" key="1">
    <source>
        <dbReference type="Pfam" id="PF01370"/>
    </source>
</evidence>
<dbReference type="InterPro" id="IPR036291">
    <property type="entry name" value="NAD(P)-bd_dom_sf"/>
</dbReference>
<dbReference type="InterPro" id="IPR050177">
    <property type="entry name" value="Lipid_A_modif_metabolic_enz"/>
</dbReference>
<dbReference type="OrthoDB" id="9771073at2"/>
<sequence length="306" mass="33798">MKALVTGGAGFIGSHLAEALAAKGITVHVIDNLSTGNSQYVPDGAIWHQVDIISKEAEQLILRERPDIVFHQAAQVDVQRSVADPGYDASINIAGTANILQACAKASVKKVVYASSCAVYGDLNVSLIDENHPAQPISFYGISKWAPELYLQVFHQLYGLKYTILRYANVYGPRQTPKGEGGVVAIFFDRIKRGLPLNIFGDGEQTRDFVYVKDVVSANLAAIERGDRQIIHVGTSVPTSINELVFMLRKIHHEKFSVVYTHERAGDIKHSCLNHAKAVSLLNWKPLYDLFQGLYETYQLSKDESV</sequence>
<reference evidence="3" key="1">
    <citation type="submission" date="2015-12" db="EMBL/GenBank/DDBJ databases">
        <title>Complete genome sequences of two moderately thermophilic Paenibacillus species.</title>
        <authorList>
            <person name="Butler R.III."/>
            <person name="Wang J."/>
            <person name="Stark B.C."/>
            <person name="Pombert J.-F."/>
        </authorList>
    </citation>
    <scope>NUCLEOTIDE SEQUENCE [LARGE SCALE GENOMIC DNA]</scope>
    <source>
        <strain evidence="3">32O-Y</strain>
    </source>
</reference>
<accession>A0A0U2MVV7</accession>
<dbReference type="KEGG" id="pnp:IJ22_15270"/>
<dbReference type="Pfam" id="PF01370">
    <property type="entry name" value="Epimerase"/>
    <property type="match status" value="1"/>
</dbReference>